<protein>
    <submittedName>
        <fullName evidence="2">Amidase</fullName>
    </submittedName>
</protein>
<dbReference type="Pfam" id="PF01425">
    <property type="entry name" value="Amidase"/>
    <property type="match status" value="2"/>
</dbReference>
<dbReference type="RefSeq" id="WP_014605814.1">
    <property type="nucleotide sequence ID" value="NZ_CP059084.1"/>
</dbReference>
<evidence type="ECO:0000313" key="3">
    <source>
        <dbReference type="Proteomes" id="UP000663901"/>
    </source>
</evidence>
<gene>
    <name evidence="2" type="ORF">H0Z12_12135</name>
</gene>
<feature type="domain" description="Amidase" evidence="1">
    <location>
        <begin position="35"/>
        <end position="250"/>
    </location>
</feature>
<dbReference type="SUPFAM" id="SSF75304">
    <property type="entry name" value="Amidase signature (AS) enzymes"/>
    <property type="match status" value="1"/>
</dbReference>
<dbReference type="PANTHER" id="PTHR11895:SF176">
    <property type="entry name" value="AMIDASE AMID-RELATED"/>
    <property type="match status" value="1"/>
</dbReference>
<dbReference type="GeneID" id="57268229"/>
<dbReference type="AlphaFoldDB" id="A0A8A4K1K5"/>
<dbReference type="PANTHER" id="PTHR11895">
    <property type="entry name" value="TRANSAMIDASE"/>
    <property type="match status" value="1"/>
</dbReference>
<dbReference type="EMBL" id="CP059084">
    <property type="protein sequence ID" value="QTC44499.1"/>
    <property type="molecule type" value="Genomic_DNA"/>
</dbReference>
<accession>A0A8A4K1K5</accession>
<evidence type="ECO:0000313" key="2">
    <source>
        <dbReference type="EMBL" id="QTC44499.1"/>
    </source>
</evidence>
<dbReference type="Gene3D" id="3.90.1300.10">
    <property type="entry name" value="Amidase signature (AS) domain"/>
    <property type="match status" value="1"/>
</dbReference>
<evidence type="ECO:0000259" key="1">
    <source>
        <dbReference type="Pfam" id="PF01425"/>
    </source>
</evidence>
<dbReference type="Proteomes" id="UP000663901">
    <property type="component" value="Chromosome"/>
</dbReference>
<dbReference type="GO" id="GO:0003824">
    <property type="term" value="F:catalytic activity"/>
    <property type="evidence" value="ECO:0007669"/>
    <property type="project" value="InterPro"/>
</dbReference>
<dbReference type="InterPro" id="IPR000120">
    <property type="entry name" value="Amidase"/>
</dbReference>
<reference evidence="2" key="1">
    <citation type="submission" date="2020-07" db="EMBL/GenBank/DDBJ databases">
        <title>Genome Sequences for Panteoa spp. that cause Center Rot in Onions.</title>
        <authorList>
            <person name="Asselin J.A."/>
            <person name="Helmann T."/>
            <person name="Beer S."/>
            <person name="Stodghill P."/>
        </authorList>
    </citation>
    <scope>NUCLEOTIDE SEQUENCE</scope>
    <source>
        <strain evidence="2">OC5a</strain>
    </source>
</reference>
<dbReference type="InterPro" id="IPR036928">
    <property type="entry name" value="AS_sf"/>
</dbReference>
<feature type="domain" description="Amidase" evidence="1">
    <location>
        <begin position="261"/>
        <end position="440"/>
    </location>
</feature>
<dbReference type="InterPro" id="IPR023631">
    <property type="entry name" value="Amidase_dom"/>
</dbReference>
<sequence>MQAENVRQLFMAGQIDALGISALYAQQRLSPLAFTTACLKAAENAPSVFISMTAARAREEAEASTLRWQACRPLSPLDGIPVAWKDLFDIQSSQTSAGSATRSNVPVAPQDAALVAQCSAAGLVTLGKTNLSEFAFSGLGLNPSFGTPAIRGTTSQLFAPGGSSSGAGRAIAEGLACIAFGTDTGGSIRIPAAFSGTIGYRASRQRYVTTGVYPLAHSLDTVGPLCRSVRDAIALDDILCGAQKMRFPAPHFRVDEALLAACQPAVRENACRRIAQLTAAGFRIDHAPLQAFNQALAWIADKGWPGGREAWLLHRELLASPDAALMDARVRERLLAASHQDPAVLETFLAQRKSWQQALAAELDGAVLITPTVAHTAPELAPLMQDDDLFAQTNLATLRLTMPGSLLDMPGIALPTGKDANGLYTSLLFSLPAGEDRRLLHAASTVAGTFTADHSVCA</sequence>
<name>A0A8A4K1K5_PANAN</name>
<organism evidence="2 3">
    <name type="scientific">Pantoea ananas</name>
    <name type="common">Erwinia uredovora</name>
    <dbReference type="NCBI Taxonomy" id="553"/>
    <lineage>
        <taxon>Bacteria</taxon>
        <taxon>Pseudomonadati</taxon>
        <taxon>Pseudomonadota</taxon>
        <taxon>Gammaproteobacteria</taxon>
        <taxon>Enterobacterales</taxon>
        <taxon>Erwiniaceae</taxon>
        <taxon>Pantoea</taxon>
    </lineage>
</organism>
<proteinExistence type="predicted"/>